<reference evidence="2" key="1">
    <citation type="submission" date="2016-06" db="EMBL/GenBank/DDBJ databases">
        <title>Parallel loss of symbiosis genes in relatives of nitrogen-fixing non-legume Parasponia.</title>
        <authorList>
            <person name="Van Velzen R."/>
            <person name="Holmer R."/>
            <person name="Bu F."/>
            <person name="Rutten L."/>
            <person name="Van Zeijl A."/>
            <person name="Liu W."/>
            <person name="Santuari L."/>
            <person name="Cao Q."/>
            <person name="Sharma T."/>
            <person name="Shen D."/>
            <person name="Roswanjaya Y."/>
            <person name="Wardhani T."/>
            <person name="Kalhor M.S."/>
            <person name="Jansen J."/>
            <person name="Van den Hoogen J."/>
            <person name="Gungor B."/>
            <person name="Hartog M."/>
            <person name="Hontelez J."/>
            <person name="Verver J."/>
            <person name="Yang W.-C."/>
            <person name="Schijlen E."/>
            <person name="Repin R."/>
            <person name="Schilthuizen M."/>
            <person name="Schranz E."/>
            <person name="Heidstra R."/>
            <person name="Miyata K."/>
            <person name="Fedorova E."/>
            <person name="Kohlen W."/>
            <person name="Bisseling T."/>
            <person name="Smit S."/>
            <person name="Geurts R."/>
        </authorList>
    </citation>
    <scope>NUCLEOTIDE SEQUENCE [LARGE SCALE GENOMIC DNA]</scope>
    <source>
        <strain evidence="2">cv. WU1-14</strain>
    </source>
</reference>
<proteinExistence type="predicted"/>
<name>A0A2P5BK97_PARAD</name>
<dbReference type="Proteomes" id="UP000237105">
    <property type="component" value="Unassembled WGS sequence"/>
</dbReference>
<keyword evidence="2" id="KW-1185">Reference proteome</keyword>
<dbReference type="AlphaFoldDB" id="A0A2P5BK97"/>
<organism evidence="1 2">
    <name type="scientific">Parasponia andersonii</name>
    <name type="common">Sponia andersonii</name>
    <dbReference type="NCBI Taxonomy" id="3476"/>
    <lineage>
        <taxon>Eukaryota</taxon>
        <taxon>Viridiplantae</taxon>
        <taxon>Streptophyta</taxon>
        <taxon>Embryophyta</taxon>
        <taxon>Tracheophyta</taxon>
        <taxon>Spermatophyta</taxon>
        <taxon>Magnoliopsida</taxon>
        <taxon>eudicotyledons</taxon>
        <taxon>Gunneridae</taxon>
        <taxon>Pentapetalae</taxon>
        <taxon>rosids</taxon>
        <taxon>fabids</taxon>
        <taxon>Rosales</taxon>
        <taxon>Cannabaceae</taxon>
        <taxon>Parasponia</taxon>
    </lineage>
</organism>
<evidence type="ECO:0000313" key="2">
    <source>
        <dbReference type="Proteomes" id="UP000237105"/>
    </source>
</evidence>
<sequence length="133" mass="15127">MALETRNAAILCEVFSTTLVEQLWCGSNNYVRNLFPISKNSVESSLSSTRVIGNSKRQMANLMTMQQNEGESQEFLDGLMDFVNQIYNAFKPRSNSVHERIITRDITVEKSIRKSSLQCGRGANQCKPELREF</sequence>
<protein>
    <submittedName>
        <fullName evidence="1">Uncharacterized protein</fullName>
    </submittedName>
</protein>
<comment type="caution">
    <text evidence="1">The sequence shown here is derived from an EMBL/GenBank/DDBJ whole genome shotgun (WGS) entry which is preliminary data.</text>
</comment>
<accession>A0A2P5BK97</accession>
<dbReference type="EMBL" id="JXTB01000265">
    <property type="protein sequence ID" value="PON49208.1"/>
    <property type="molecule type" value="Genomic_DNA"/>
</dbReference>
<evidence type="ECO:0000313" key="1">
    <source>
        <dbReference type="EMBL" id="PON49208.1"/>
    </source>
</evidence>
<gene>
    <name evidence="1" type="ORF">PanWU01x14_231970</name>
</gene>